<dbReference type="PANTHER" id="PTHR12001">
    <property type="entry name" value="GERANYLGERANYL PYROPHOSPHATE SYNTHASE"/>
    <property type="match status" value="1"/>
</dbReference>
<dbReference type="InterPro" id="IPR008949">
    <property type="entry name" value="Isoprenoid_synthase_dom_sf"/>
</dbReference>
<evidence type="ECO:0000256" key="3">
    <source>
        <dbReference type="ARBA" id="ARBA00022842"/>
    </source>
</evidence>
<evidence type="ECO:0000256" key="2">
    <source>
        <dbReference type="ARBA" id="ARBA00022723"/>
    </source>
</evidence>
<dbReference type="InterPro" id="IPR000092">
    <property type="entry name" value="Polyprenyl_synt"/>
</dbReference>
<sequence>MTGNHLTEGNANGKKKSIQYSVPISEQLYKGDEYFCKFAPRIHRDTYLADQGSWQCQLDFLNASGPADGERNKAHKSYAVGCINPIVGNFTALCACEALPERLALTTYMVEYAYIHDDVIEYAENKGESQLCETNRELVEGLSLDGDLKTGTKEHVKRRQLQAKMVVELINIDKEHGRECLRLWKEMSGVFVQIRDLNFKTLDEYLPFRVVDAGCPWTMSLLCFSMDFALTKDEKSLTTTITNAAYDSWVLVNDYFSWEKELLNFKANGSVGEIVSAVFLFMKWYSIDAKEGKRMLRAEIQTREDKYCQAKADLLARGNLTENTKDWLKLLDLVTAGNFAWSMTTARYLNGEDAYPGLRAKEQQRKDFKSADSLDKPISNVVTHDVRAGSVETNKQQKSWNATSTSQETITSVLTPEPLTSSSLGHKAEKGKAEMCLALSAPSLSTYEAAVLEPREYIESLPSKGIRNSAIDALEIWYQVPDKSLITIRNMINTLHNSSLMLDDIQDDSPLRRGFPAAHAVFGTPQTINAANLLMIKAIKAAESLSPVAVTMLINRLFDAHIGQGMDLHWKHHTSIPTEDEYFAMVDGKTGGLFILLAELMRSEGTINRDLDLCVLMQLVGRFFQARDDYQNLEAAEYNEKKGFAEDISEGKLSLPLIHALQSEPHRGRLLSILEQRKAGKGIPVEVRKLALHDIEVAGGLQYTRDVVMRLQEAVENKLSEFEEKTGRKNWILRLVQKRLEIN</sequence>
<reference evidence="4 5" key="1">
    <citation type="submission" date="2024-09" db="EMBL/GenBank/DDBJ databases">
        <title>Rethinking Asexuality: The Enigmatic Case of Functional Sexual Genes in Lepraria (Stereocaulaceae).</title>
        <authorList>
            <person name="Doellman M."/>
            <person name="Sun Y."/>
            <person name="Barcenas-Pena A."/>
            <person name="Lumbsch H.T."/>
            <person name="Grewe F."/>
        </authorList>
    </citation>
    <scope>NUCLEOTIDE SEQUENCE [LARGE SCALE GENOMIC DNA]</scope>
    <source>
        <strain evidence="4 5">Grewe 0041</strain>
    </source>
</reference>
<evidence type="ECO:0000313" key="4">
    <source>
        <dbReference type="EMBL" id="KAL2045969.1"/>
    </source>
</evidence>
<dbReference type="PANTHER" id="PTHR12001:SF72">
    <property type="entry name" value="THIJ_PFPI FAMILY PROTEIN (AFU_ORTHOLOGUE AFUA_3G01210)-RELATED"/>
    <property type="match status" value="1"/>
</dbReference>
<dbReference type="InterPro" id="IPR033749">
    <property type="entry name" value="Polyprenyl_synt_CS"/>
</dbReference>
<gene>
    <name evidence="4" type="ORF">ABVK25_011882</name>
</gene>
<dbReference type="Proteomes" id="UP001590951">
    <property type="component" value="Unassembled WGS sequence"/>
</dbReference>
<name>A0ABR4AKD6_9LECA</name>
<keyword evidence="5" id="KW-1185">Reference proteome</keyword>
<dbReference type="Gene3D" id="1.10.600.10">
    <property type="entry name" value="Farnesyl Diphosphate Synthase"/>
    <property type="match status" value="2"/>
</dbReference>
<dbReference type="SUPFAM" id="SSF48576">
    <property type="entry name" value="Terpenoid synthases"/>
    <property type="match status" value="2"/>
</dbReference>
<evidence type="ECO:0000256" key="1">
    <source>
        <dbReference type="ARBA" id="ARBA00022679"/>
    </source>
</evidence>
<keyword evidence="1" id="KW-0808">Transferase</keyword>
<dbReference type="Pfam" id="PF19086">
    <property type="entry name" value="Terpene_syn_C_2"/>
    <property type="match status" value="1"/>
</dbReference>
<dbReference type="SFLD" id="SFLDS00005">
    <property type="entry name" value="Isoprenoid_Synthase_Type_I"/>
    <property type="match status" value="1"/>
</dbReference>
<dbReference type="EMBL" id="JBHFEH010000124">
    <property type="protein sequence ID" value="KAL2045969.1"/>
    <property type="molecule type" value="Genomic_DNA"/>
</dbReference>
<keyword evidence="2" id="KW-0479">Metal-binding</keyword>
<keyword evidence="3" id="KW-0460">Magnesium</keyword>
<proteinExistence type="predicted"/>
<organism evidence="4 5">
    <name type="scientific">Lepraria finkii</name>
    <dbReference type="NCBI Taxonomy" id="1340010"/>
    <lineage>
        <taxon>Eukaryota</taxon>
        <taxon>Fungi</taxon>
        <taxon>Dikarya</taxon>
        <taxon>Ascomycota</taxon>
        <taxon>Pezizomycotina</taxon>
        <taxon>Lecanoromycetes</taxon>
        <taxon>OSLEUM clade</taxon>
        <taxon>Lecanoromycetidae</taxon>
        <taxon>Lecanorales</taxon>
        <taxon>Lecanorineae</taxon>
        <taxon>Stereocaulaceae</taxon>
        <taxon>Lepraria</taxon>
    </lineage>
</organism>
<comment type="caution">
    <text evidence="4">The sequence shown here is derived from an EMBL/GenBank/DDBJ whole genome shotgun (WGS) entry which is preliminary data.</text>
</comment>
<dbReference type="Pfam" id="PF00348">
    <property type="entry name" value="polyprenyl_synt"/>
    <property type="match status" value="1"/>
</dbReference>
<dbReference type="PROSITE" id="PS00723">
    <property type="entry name" value="POLYPRENYL_SYNTHASE_1"/>
    <property type="match status" value="1"/>
</dbReference>
<protein>
    <submittedName>
        <fullName evidence="4">Uncharacterized protein</fullName>
    </submittedName>
</protein>
<evidence type="ECO:0000313" key="5">
    <source>
        <dbReference type="Proteomes" id="UP001590951"/>
    </source>
</evidence>
<accession>A0ABR4AKD6</accession>